<feature type="domain" description="Protein kinase" evidence="1">
    <location>
        <begin position="108"/>
        <end position="404"/>
    </location>
</feature>
<dbReference type="InterPro" id="IPR001245">
    <property type="entry name" value="Ser-Thr/Tyr_kinase_cat_dom"/>
</dbReference>
<protein>
    <submittedName>
        <fullName evidence="2">Kic1p</fullName>
    </submittedName>
</protein>
<dbReference type="Gene3D" id="1.10.510.10">
    <property type="entry name" value="Transferase(Phosphotransferase) domain 1"/>
    <property type="match status" value="1"/>
</dbReference>
<proteinExistence type="predicted"/>
<dbReference type="GO" id="GO:0004672">
    <property type="term" value="F:protein kinase activity"/>
    <property type="evidence" value="ECO:0007669"/>
    <property type="project" value="InterPro"/>
</dbReference>
<accession>A0A015NG00</accession>
<dbReference type="SUPFAM" id="SSF56112">
    <property type="entry name" value="Protein kinase-like (PK-like)"/>
    <property type="match status" value="1"/>
</dbReference>
<dbReference type="HOGENOM" id="CLU_000288_7_34_1"/>
<gene>
    <name evidence="2" type="ORF">RirG_016260</name>
</gene>
<evidence type="ECO:0000313" key="3">
    <source>
        <dbReference type="Proteomes" id="UP000022910"/>
    </source>
</evidence>
<evidence type="ECO:0000259" key="1">
    <source>
        <dbReference type="PROSITE" id="PS50011"/>
    </source>
</evidence>
<dbReference type="InterPro" id="IPR000719">
    <property type="entry name" value="Prot_kinase_dom"/>
</dbReference>
<dbReference type="Proteomes" id="UP000022910">
    <property type="component" value="Unassembled WGS sequence"/>
</dbReference>
<dbReference type="PROSITE" id="PS50011">
    <property type="entry name" value="PROTEIN_KINASE_DOM"/>
    <property type="match status" value="1"/>
</dbReference>
<reference evidence="2 3" key="1">
    <citation type="submission" date="2014-02" db="EMBL/GenBank/DDBJ databases">
        <title>Single nucleus genome sequencing reveals high similarity among nuclei of an endomycorrhizal fungus.</title>
        <authorList>
            <person name="Lin K."/>
            <person name="Geurts R."/>
            <person name="Zhang Z."/>
            <person name="Limpens E."/>
            <person name="Saunders D.G."/>
            <person name="Mu D."/>
            <person name="Pang E."/>
            <person name="Cao H."/>
            <person name="Cha H."/>
            <person name="Lin T."/>
            <person name="Zhou Q."/>
            <person name="Shang Y."/>
            <person name="Li Y."/>
            <person name="Ivanov S."/>
            <person name="Sharma T."/>
            <person name="Velzen R.V."/>
            <person name="Ruijter N.D."/>
            <person name="Aanen D.K."/>
            <person name="Win J."/>
            <person name="Kamoun S."/>
            <person name="Bisseling T."/>
            <person name="Huang S."/>
        </authorList>
    </citation>
    <scope>NUCLEOTIDE SEQUENCE [LARGE SCALE GENOMIC DNA]</scope>
    <source>
        <strain evidence="3">DAOM197198w</strain>
    </source>
</reference>
<dbReference type="EMBL" id="JEMT01009286">
    <property type="protein sequence ID" value="EXX78298.1"/>
    <property type="molecule type" value="Genomic_DNA"/>
</dbReference>
<dbReference type="OrthoDB" id="2330074at2759"/>
<dbReference type="GO" id="GO:0005524">
    <property type="term" value="F:ATP binding"/>
    <property type="evidence" value="ECO:0007669"/>
    <property type="project" value="InterPro"/>
</dbReference>
<comment type="caution">
    <text evidence="2">The sequence shown here is derived from an EMBL/GenBank/DDBJ whole genome shotgun (WGS) entry which is preliminary data.</text>
</comment>
<evidence type="ECO:0000313" key="2">
    <source>
        <dbReference type="EMBL" id="EXX78298.1"/>
    </source>
</evidence>
<dbReference type="InterPro" id="IPR050167">
    <property type="entry name" value="Ser_Thr_protein_kinase"/>
</dbReference>
<dbReference type="Pfam" id="PF07714">
    <property type="entry name" value="PK_Tyr_Ser-Thr"/>
    <property type="match status" value="1"/>
</dbReference>
<keyword evidence="3" id="KW-1185">Reference proteome</keyword>
<organism evidence="2 3">
    <name type="scientific">Rhizophagus irregularis (strain DAOM 197198w)</name>
    <name type="common">Glomus intraradices</name>
    <dbReference type="NCBI Taxonomy" id="1432141"/>
    <lineage>
        <taxon>Eukaryota</taxon>
        <taxon>Fungi</taxon>
        <taxon>Fungi incertae sedis</taxon>
        <taxon>Mucoromycota</taxon>
        <taxon>Glomeromycotina</taxon>
        <taxon>Glomeromycetes</taxon>
        <taxon>Glomerales</taxon>
        <taxon>Glomeraceae</taxon>
        <taxon>Rhizophagus</taxon>
    </lineage>
</organism>
<name>A0A015NG00_RHIIW</name>
<dbReference type="InterPro" id="IPR011009">
    <property type="entry name" value="Kinase-like_dom_sf"/>
</dbReference>
<dbReference type="PANTHER" id="PTHR23257">
    <property type="entry name" value="SERINE-THREONINE PROTEIN KINASE"/>
    <property type="match status" value="1"/>
</dbReference>
<sequence length="478" mass="55829">MDKENDKDIVVNEINILNSEVSDNLINEDFDLEIYKQHVLSQEYGLCIECNQQNTFEDWCKDCCSKKFQQNFGNWTSENAYIDKFIQESQLNASDSFELLEWIPYNKLRNIQFLAQGGFSTIFKAIRLDGWINKWDYEKHDWDRIIEELGEQDYEDSINPKTKNPLKINEKYGLPVVLKSLNDSSNINDNFLNEWKLHLQCQYRAALYGSVLAPLMGITQDPDTFNYMIVMMKMESSLRSNLLISKYNPNDKFNNLLLISAQLEAIHKLNLVHGDLHNGNILCNGFNSVNISDLGLCRPVNQPHINNNIYGVLPYMAPEVLRGKPYTKAADIYSFGMIMWEMTSGIPVFHNVPHDLNLSLNICRGIRPEIIEGMMPEYVELMKRCWDNDPEKRPTAEELEQFFFEWDRKYPTEENKEKRISIPENEPEITYHPKTYYKSRKIDYSAKINEILQSETLADCIITEEEAAAQEFSDYEEN</sequence>
<dbReference type="AlphaFoldDB" id="A0A015NG00"/>